<evidence type="ECO:0000256" key="1">
    <source>
        <dbReference type="ARBA" id="ARBA00009528"/>
    </source>
</evidence>
<comment type="caution">
    <text evidence="6">The sequence shown here is derived from an EMBL/GenBank/DDBJ whole genome shotgun (WGS) entry which is preliminary data.</text>
</comment>
<dbReference type="InterPro" id="IPR008283">
    <property type="entry name" value="Peptidase_M17_N"/>
</dbReference>
<dbReference type="EMBL" id="MFKP01000036">
    <property type="protein sequence ID" value="OGG43583.1"/>
    <property type="molecule type" value="Genomic_DNA"/>
</dbReference>
<dbReference type="SUPFAM" id="SSF52949">
    <property type="entry name" value="Macro domain-like"/>
    <property type="match status" value="1"/>
</dbReference>
<evidence type="ECO:0000256" key="4">
    <source>
        <dbReference type="ARBA" id="ARBA00022801"/>
    </source>
</evidence>
<dbReference type="Gene3D" id="3.40.630.10">
    <property type="entry name" value="Zn peptidases"/>
    <property type="match status" value="1"/>
</dbReference>
<evidence type="ECO:0000256" key="3">
    <source>
        <dbReference type="ARBA" id="ARBA00022670"/>
    </source>
</evidence>
<dbReference type="PROSITE" id="PS00631">
    <property type="entry name" value="CYTOSOL_AP"/>
    <property type="match status" value="1"/>
</dbReference>
<dbReference type="Pfam" id="PF02789">
    <property type="entry name" value="Peptidase_M17_N"/>
    <property type="match status" value="1"/>
</dbReference>
<dbReference type="PRINTS" id="PR00481">
    <property type="entry name" value="LAMNOPPTDASE"/>
</dbReference>
<sequence length="382" mass="41340">MRIIYQSSPLSKVSGDVLVLFLYENTKIEGGVKQFDAQIGGVISNAVRLKDFTGKMNSTMLLHPKTSASLKRVLLVGLGNRSKVNTDVLRQGISAAANAVKATPSLRATFSFSGIPIDDAEEFGQIAVETLRLSLYEFNQYRQAQNKRMNLRELVLLSDQNHQRKFRAGGERGEKISSAVVLARNLANEPANIATPTLLAKHAKDVARSHGLKCKVMEISDMKRLGMGALLGVAQGSEEPAKFIILEYLPPRSKSRRPKGPGLRPQVSEKIPTIVLAGKGITFDSGGISIKPSDKMDEMKFDMAGGAVVIAALQAVADLKLPVHVVGLVPSTENLPSGKAQRPGDIVRAMNGKTIEVLNTDAEGRMILADTLVYAKRYKPDA</sequence>
<keyword evidence="2" id="KW-0031">Aminopeptidase</keyword>
<proteinExistence type="inferred from homology"/>
<keyword evidence="4" id="KW-0378">Hydrolase</keyword>
<dbReference type="AlphaFoldDB" id="A0A1F6C3E8"/>
<dbReference type="GO" id="GO:0005737">
    <property type="term" value="C:cytoplasm"/>
    <property type="evidence" value="ECO:0007669"/>
    <property type="project" value="InterPro"/>
</dbReference>
<evidence type="ECO:0000313" key="6">
    <source>
        <dbReference type="EMBL" id="OGG43583.1"/>
    </source>
</evidence>
<dbReference type="InterPro" id="IPR000819">
    <property type="entry name" value="Peptidase_M17_C"/>
</dbReference>
<dbReference type="GO" id="GO:0070006">
    <property type="term" value="F:metalloaminopeptidase activity"/>
    <property type="evidence" value="ECO:0007669"/>
    <property type="project" value="InterPro"/>
</dbReference>
<dbReference type="PANTHER" id="PTHR11963">
    <property type="entry name" value="LEUCINE AMINOPEPTIDASE-RELATED"/>
    <property type="match status" value="1"/>
</dbReference>
<keyword evidence="3" id="KW-0645">Protease</keyword>
<comment type="similarity">
    <text evidence="1">Belongs to the peptidase M17 family.</text>
</comment>
<dbReference type="Pfam" id="PF00883">
    <property type="entry name" value="Peptidase_M17"/>
    <property type="match status" value="1"/>
</dbReference>
<feature type="domain" description="Cytosol aminopeptidase" evidence="5">
    <location>
        <begin position="359"/>
        <end position="366"/>
    </location>
</feature>
<dbReference type="GO" id="GO:0006508">
    <property type="term" value="P:proteolysis"/>
    <property type="evidence" value="ECO:0007669"/>
    <property type="project" value="UniProtKB-KW"/>
</dbReference>
<dbReference type="CDD" id="cd00433">
    <property type="entry name" value="Peptidase_M17"/>
    <property type="match status" value="1"/>
</dbReference>
<dbReference type="Proteomes" id="UP000178249">
    <property type="component" value="Unassembled WGS sequence"/>
</dbReference>
<name>A0A1F6C3E8_9BACT</name>
<protein>
    <recommendedName>
        <fullName evidence="5">Cytosol aminopeptidase domain-containing protein</fullName>
    </recommendedName>
</protein>
<evidence type="ECO:0000313" key="7">
    <source>
        <dbReference type="Proteomes" id="UP000178249"/>
    </source>
</evidence>
<dbReference type="Gene3D" id="3.40.220.10">
    <property type="entry name" value="Leucine Aminopeptidase, subunit E, domain 1"/>
    <property type="match status" value="1"/>
</dbReference>
<dbReference type="GO" id="GO:0030145">
    <property type="term" value="F:manganese ion binding"/>
    <property type="evidence" value="ECO:0007669"/>
    <property type="project" value="InterPro"/>
</dbReference>
<gene>
    <name evidence="6" type="ORF">A2841_00945</name>
</gene>
<dbReference type="PANTHER" id="PTHR11963:SF23">
    <property type="entry name" value="CYTOSOL AMINOPEPTIDASE"/>
    <property type="match status" value="1"/>
</dbReference>
<reference evidence="6 7" key="1">
    <citation type="journal article" date="2016" name="Nat. Commun.">
        <title>Thousands of microbial genomes shed light on interconnected biogeochemical processes in an aquifer system.</title>
        <authorList>
            <person name="Anantharaman K."/>
            <person name="Brown C.T."/>
            <person name="Hug L.A."/>
            <person name="Sharon I."/>
            <person name="Castelle C.J."/>
            <person name="Probst A.J."/>
            <person name="Thomas B.C."/>
            <person name="Singh A."/>
            <person name="Wilkins M.J."/>
            <person name="Karaoz U."/>
            <person name="Brodie E.L."/>
            <person name="Williams K.H."/>
            <person name="Hubbard S.S."/>
            <person name="Banfield J.F."/>
        </authorList>
    </citation>
    <scope>NUCLEOTIDE SEQUENCE [LARGE SCALE GENOMIC DNA]</scope>
</reference>
<evidence type="ECO:0000259" key="5">
    <source>
        <dbReference type="PROSITE" id="PS00631"/>
    </source>
</evidence>
<feature type="non-terminal residue" evidence="6">
    <location>
        <position position="382"/>
    </location>
</feature>
<evidence type="ECO:0000256" key="2">
    <source>
        <dbReference type="ARBA" id="ARBA00022438"/>
    </source>
</evidence>
<dbReference type="InterPro" id="IPR011356">
    <property type="entry name" value="Leucine_aapep/pepB"/>
</dbReference>
<dbReference type="InterPro" id="IPR043472">
    <property type="entry name" value="Macro_dom-like"/>
</dbReference>
<organism evidence="6 7">
    <name type="scientific">Candidatus Kaiserbacteria bacterium RIFCSPHIGHO2_01_FULL_48_10</name>
    <dbReference type="NCBI Taxonomy" id="1798476"/>
    <lineage>
        <taxon>Bacteria</taxon>
        <taxon>Candidatus Kaiseribacteriota</taxon>
    </lineage>
</organism>
<dbReference type="SUPFAM" id="SSF53187">
    <property type="entry name" value="Zn-dependent exopeptidases"/>
    <property type="match status" value="1"/>
</dbReference>
<accession>A0A1F6C3E8</accession>